<keyword evidence="11" id="KW-0813">Transport</keyword>
<keyword evidence="4" id="KW-0812">Transmembrane</keyword>
<dbReference type="FunFam" id="3.10.450.320:FF:000002">
    <property type="entry name" value="Mitochondrial import inner membrane translocase subunit tim21"/>
    <property type="match status" value="1"/>
</dbReference>
<keyword evidence="9" id="KW-0472">Membrane</keyword>
<dbReference type="EMBL" id="VXIS01000293">
    <property type="protein sequence ID" value="KAA8895014.1"/>
    <property type="molecule type" value="Genomic_DNA"/>
</dbReference>
<evidence type="ECO:0000256" key="3">
    <source>
        <dbReference type="ARBA" id="ARBA00020726"/>
    </source>
</evidence>
<dbReference type="GO" id="GO:0005744">
    <property type="term" value="C:TIM23 mitochondrial import inner membrane translocase complex"/>
    <property type="evidence" value="ECO:0007669"/>
    <property type="project" value="UniProtKB-UniRule"/>
</dbReference>
<evidence type="ECO:0000256" key="1">
    <source>
        <dbReference type="ARBA" id="ARBA00004434"/>
    </source>
</evidence>
<comment type="subcellular location">
    <subcellularLocation>
        <location evidence="1 11">Mitochondrion inner membrane</location>
        <topology evidence="1 11">Single-pass membrane protein</topology>
    </subcellularLocation>
</comment>
<comment type="caution">
    <text evidence="12">The sequence shown here is derived from an EMBL/GenBank/DDBJ whole genome shotgun (WGS) entry which is preliminary data.</text>
</comment>
<evidence type="ECO:0000256" key="9">
    <source>
        <dbReference type="ARBA" id="ARBA00023136"/>
    </source>
</evidence>
<protein>
    <recommendedName>
        <fullName evidence="3 11">Mitochondrial import inner membrane translocase subunit Tim21</fullName>
    </recommendedName>
</protein>
<dbReference type="InParanoid" id="A0A5J5EID7"/>
<comment type="function">
    <text evidence="10">Essential component of the TIM23 complex, a complex that mediates the translocation of transit peptide-containing proteins across the mitochondrial inner membrane. Required to keep the TOM and the TIM23 complexes in close contact. At some point, it is released from the TOM23 complex to allow protein translocation into the mitochondrial matrix.</text>
</comment>
<dbReference type="GO" id="GO:0030150">
    <property type="term" value="P:protein import into mitochondrial matrix"/>
    <property type="evidence" value="ECO:0007669"/>
    <property type="project" value="UniProtKB-UniRule"/>
</dbReference>
<dbReference type="Proteomes" id="UP000326924">
    <property type="component" value="Unassembled WGS sequence"/>
</dbReference>
<evidence type="ECO:0000256" key="11">
    <source>
        <dbReference type="RuleBase" id="RU367142"/>
    </source>
</evidence>
<evidence type="ECO:0000256" key="4">
    <source>
        <dbReference type="ARBA" id="ARBA00022692"/>
    </source>
</evidence>
<comment type="similarity">
    <text evidence="2 11">Belongs to the TIM21 family.</text>
</comment>
<keyword evidence="8 11" id="KW-0496">Mitochondrion</keyword>
<dbReference type="PANTHER" id="PTHR13032">
    <property type="entry name" value="MITOCHONDRIAL IMPORT INNER MEMBRANE TRANSLOCASE SUBUNIT TIM21"/>
    <property type="match status" value="1"/>
</dbReference>
<dbReference type="Gene3D" id="3.10.450.320">
    <property type="entry name" value="Mitochondrial import inner membrane translocase subunit Tim21"/>
    <property type="match status" value="1"/>
</dbReference>
<dbReference type="AlphaFoldDB" id="A0A5J5EID7"/>
<evidence type="ECO:0000256" key="5">
    <source>
        <dbReference type="ARBA" id="ARBA00022792"/>
    </source>
</evidence>
<evidence type="ECO:0000313" key="12">
    <source>
        <dbReference type="EMBL" id="KAA8895014.1"/>
    </source>
</evidence>
<reference evidence="12 13" key="1">
    <citation type="submission" date="2019-09" db="EMBL/GenBank/DDBJ databases">
        <title>Draft genome of the ectomycorrhizal ascomycete Sphaerosporella brunnea.</title>
        <authorList>
            <consortium name="DOE Joint Genome Institute"/>
            <person name="Benucci G.M."/>
            <person name="Marozzi G."/>
            <person name="Antonielli L."/>
            <person name="Sanchez S."/>
            <person name="Marco P."/>
            <person name="Wang X."/>
            <person name="Falini L.B."/>
            <person name="Barry K."/>
            <person name="Haridas S."/>
            <person name="Lipzen A."/>
            <person name="Labutti K."/>
            <person name="Grigoriev I.V."/>
            <person name="Murat C."/>
            <person name="Martin F."/>
            <person name="Albertini E."/>
            <person name="Donnini D."/>
            <person name="Bonito G."/>
        </authorList>
    </citation>
    <scope>NUCLEOTIDE SEQUENCE [LARGE SCALE GENOMIC DNA]</scope>
    <source>
        <strain evidence="12 13">Sb_GMNB300</strain>
    </source>
</reference>
<sequence length="212" mass="23451">MARPFSAKATAACSFLSTASRSPKKQITLRTSDLSTKKWAELSGGEKVVRTASTGVSAATILVGVALTGAIVTFVYLEVIAPDSVTNWFNRATDRVRSDPQCVQLLGGGRIKAYGEPTSNRWSRNRPIAASVSRDRSGFEHLRIHFYVEGDLDKGVVNLHLIKRPGDQEYEYKYLFLDVPGRSRVYLENADDTQRHGGDGRKKGFLGVKWGW</sequence>
<dbReference type="InterPro" id="IPR038552">
    <property type="entry name" value="Tim21_IMS_sf"/>
</dbReference>
<evidence type="ECO:0000313" key="13">
    <source>
        <dbReference type="Proteomes" id="UP000326924"/>
    </source>
</evidence>
<dbReference type="Pfam" id="PF08294">
    <property type="entry name" value="TIM21"/>
    <property type="match status" value="1"/>
</dbReference>
<dbReference type="OrthoDB" id="436405at2759"/>
<keyword evidence="11" id="KW-0811">Translocation</keyword>
<evidence type="ECO:0000256" key="6">
    <source>
        <dbReference type="ARBA" id="ARBA00022946"/>
    </source>
</evidence>
<name>A0A5J5EID7_9PEZI</name>
<keyword evidence="6" id="KW-0809">Transit peptide</keyword>
<keyword evidence="5 11" id="KW-0999">Mitochondrion inner membrane</keyword>
<proteinExistence type="inferred from homology"/>
<comment type="subunit">
    <text evidence="11">Component of the TIM23 complex.</text>
</comment>
<dbReference type="InterPro" id="IPR013261">
    <property type="entry name" value="Tim21"/>
</dbReference>
<evidence type="ECO:0000256" key="8">
    <source>
        <dbReference type="ARBA" id="ARBA00023128"/>
    </source>
</evidence>
<keyword evidence="7" id="KW-1133">Transmembrane helix</keyword>
<gene>
    <name evidence="12" type="ORF">FN846DRAFT_900744</name>
</gene>
<dbReference type="FunCoup" id="A0A5J5EID7">
    <property type="interactions" value="252"/>
</dbReference>
<evidence type="ECO:0000256" key="2">
    <source>
        <dbReference type="ARBA" id="ARBA00010867"/>
    </source>
</evidence>
<evidence type="ECO:0000256" key="10">
    <source>
        <dbReference type="ARBA" id="ARBA00060204"/>
    </source>
</evidence>
<keyword evidence="11" id="KW-0653">Protein transport</keyword>
<accession>A0A5J5EID7</accession>
<organism evidence="12 13">
    <name type="scientific">Sphaerosporella brunnea</name>
    <dbReference type="NCBI Taxonomy" id="1250544"/>
    <lineage>
        <taxon>Eukaryota</taxon>
        <taxon>Fungi</taxon>
        <taxon>Dikarya</taxon>
        <taxon>Ascomycota</taxon>
        <taxon>Pezizomycotina</taxon>
        <taxon>Pezizomycetes</taxon>
        <taxon>Pezizales</taxon>
        <taxon>Pyronemataceae</taxon>
        <taxon>Sphaerosporella</taxon>
    </lineage>
</organism>
<keyword evidence="13" id="KW-1185">Reference proteome</keyword>
<evidence type="ECO:0000256" key="7">
    <source>
        <dbReference type="ARBA" id="ARBA00022989"/>
    </source>
</evidence>
<dbReference type="PANTHER" id="PTHR13032:SF6">
    <property type="entry name" value="MITOCHONDRIAL IMPORT INNER MEMBRANE TRANSLOCASE SUBUNIT TIM21"/>
    <property type="match status" value="1"/>
</dbReference>